<dbReference type="InterPro" id="IPR019794">
    <property type="entry name" value="Peroxidases_AS"/>
</dbReference>
<dbReference type="PANTHER" id="PTHR31388">
    <property type="entry name" value="PEROXIDASE 72-RELATED"/>
    <property type="match status" value="1"/>
</dbReference>
<keyword evidence="3 16" id="KW-0575">Peroxidase</keyword>
<feature type="binding site" evidence="13">
    <location>
        <position position="78"/>
    </location>
    <ligand>
        <name>Ca(2+)</name>
        <dbReference type="ChEBI" id="CHEBI:29108"/>
        <label>1</label>
    </ligand>
</feature>
<feature type="disulfide bond" evidence="15">
    <location>
        <begin position="79"/>
        <end position="84"/>
    </location>
</feature>
<evidence type="ECO:0000256" key="11">
    <source>
        <dbReference type="PIRSR" id="PIRSR600823-1"/>
    </source>
</evidence>
<dbReference type="Pfam" id="PF00141">
    <property type="entry name" value="peroxidase"/>
    <property type="match status" value="2"/>
</dbReference>
<evidence type="ECO:0000259" key="17">
    <source>
        <dbReference type="PROSITE" id="PS50873"/>
    </source>
</evidence>
<evidence type="ECO:0000256" key="9">
    <source>
        <dbReference type="ARBA" id="ARBA00023157"/>
    </source>
</evidence>
<evidence type="ECO:0000256" key="1">
    <source>
        <dbReference type="ARBA" id="ARBA00000189"/>
    </source>
</evidence>
<dbReference type="PRINTS" id="PR00461">
    <property type="entry name" value="PLPEROXIDASE"/>
</dbReference>
<feature type="binding site" evidence="13">
    <location>
        <position position="231"/>
    </location>
    <ligand>
        <name>Ca(2+)</name>
        <dbReference type="ChEBI" id="CHEBI:29108"/>
        <label>2</label>
    </ligand>
</feature>
<protein>
    <recommendedName>
        <fullName evidence="16">Peroxidase</fullName>
        <ecNumber evidence="16">1.11.1.7</ecNumber>
    </recommendedName>
</protein>
<evidence type="ECO:0000256" key="2">
    <source>
        <dbReference type="ARBA" id="ARBA00004613"/>
    </source>
</evidence>
<evidence type="ECO:0000313" key="19">
    <source>
        <dbReference type="Proteomes" id="UP000636709"/>
    </source>
</evidence>
<feature type="signal peptide" evidence="16">
    <location>
        <begin position="1"/>
        <end position="28"/>
    </location>
</feature>
<evidence type="ECO:0000256" key="15">
    <source>
        <dbReference type="PIRSR" id="PIRSR600823-5"/>
    </source>
</evidence>
<dbReference type="GO" id="GO:0046872">
    <property type="term" value="F:metal ion binding"/>
    <property type="evidence" value="ECO:0007669"/>
    <property type="project" value="UniProtKB-UniRule"/>
</dbReference>
<comment type="cofactor">
    <cofactor evidence="13 16">
        <name>Ca(2+)</name>
        <dbReference type="ChEBI" id="CHEBI:29108"/>
    </cofactor>
    <text evidence="13 16">Binds 2 calcium ions per subunit.</text>
</comment>
<keyword evidence="5 13" id="KW-0479">Metal-binding</keyword>
<dbReference type="InterPro" id="IPR010255">
    <property type="entry name" value="Haem_peroxidase_sf"/>
</dbReference>
<dbReference type="EC" id="1.11.1.7" evidence="16"/>
<dbReference type="CDD" id="cd00693">
    <property type="entry name" value="secretory_peroxidase"/>
    <property type="match status" value="1"/>
</dbReference>
<accession>A0A835DTK6</accession>
<evidence type="ECO:0000256" key="4">
    <source>
        <dbReference type="ARBA" id="ARBA00022617"/>
    </source>
</evidence>
<feature type="binding site" evidence="13">
    <location>
        <position position="226"/>
    </location>
    <ligand>
        <name>Ca(2+)</name>
        <dbReference type="ChEBI" id="CHEBI:29108"/>
        <label>2</label>
    </ligand>
</feature>
<evidence type="ECO:0000256" key="6">
    <source>
        <dbReference type="ARBA" id="ARBA00022837"/>
    </source>
</evidence>
<evidence type="ECO:0000256" key="16">
    <source>
        <dbReference type="RuleBase" id="RU362060"/>
    </source>
</evidence>
<sequence length="309" mass="32420">MAARRGASAAAALAVAVVAALLCASAAAGEASVPPLVAPGLSFDFYKQSCPNVEAIVRDFLNQDVGLAAGLLRLHFHDCFVQGCDASILLDSTPGKPSERQAPPNWTLRPAAFKAIKDIRHRLDRECRGGAVVERGGRSYMVNADLPGPDSNVDTMLRVLGRVSGGALDATDLVPLSGGHTIGVGHCTSFDPGTDATMDAGFAAQLRKTCPATGIVDRTAALDFVTPVDFDNKYYANLVNRKGLLTSDRFAKSQRAFSNQFAASMLKMGQLKVLTGSQGQVRRNCFAPNPASSTGLLRSVAAEAESLLG</sequence>
<evidence type="ECO:0000313" key="18">
    <source>
        <dbReference type="EMBL" id="KAF8646825.1"/>
    </source>
</evidence>
<dbReference type="SUPFAM" id="SSF48113">
    <property type="entry name" value="Heme-dependent peroxidases"/>
    <property type="match status" value="1"/>
</dbReference>
<dbReference type="GO" id="GO:0006979">
    <property type="term" value="P:response to oxidative stress"/>
    <property type="evidence" value="ECO:0007669"/>
    <property type="project" value="UniProtKB-UniRule"/>
</dbReference>
<keyword evidence="9 15" id="KW-1015">Disulfide bond</keyword>
<dbReference type="Gene3D" id="1.10.520.10">
    <property type="match status" value="1"/>
</dbReference>
<reference evidence="18" key="1">
    <citation type="submission" date="2020-07" db="EMBL/GenBank/DDBJ databases">
        <title>Genome sequence and genetic diversity analysis of an under-domesticated orphan crop, white fonio (Digitaria exilis).</title>
        <authorList>
            <person name="Bennetzen J.L."/>
            <person name="Chen S."/>
            <person name="Ma X."/>
            <person name="Wang X."/>
            <person name="Yssel A.E.J."/>
            <person name="Chaluvadi S.R."/>
            <person name="Johnson M."/>
            <person name="Gangashetty P."/>
            <person name="Hamidou F."/>
            <person name="Sanogo M.D."/>
            <person name="Zwaenepoel A."/>
            <person name="Wallace J."/>
            <person name="Van De Peer Y."/>
            <person name="Van Deynze A."/>
        </authorList>
    </citation>
    <scope>NUCLEOTIDE SEQUENCE</scope>
    <source>
        <tissue evidence="18">Leaves</tissue>
    </source>
</reference>
<feature type="binding site" evidence="13">
    <location>
        <position position="83"/>
    </location>
    <ligand>
        <name>Ca(2+)</name>
        <dbReference type="ChEBI" id="CHEBI:29108"/>
        <label>1</label>
    </ligand>
</feature>
<dbReference type="InterPro" id="IPR000823">
    <property type="entry name" value="Peroxidase_pln"/>
</dbReference>
<feature type="binding site" description="axial binding residue" evidence="13">
    <location>
        <position position="180"/>
    </location>
    <ligand>
        <name>heme b</name>
        <dbReference type="ChEBI" id="CHEBI:60344"/>
    </ligand>
    <ligandPart>
        <name>Fe</name>
        <dbReference type="ChEBI" id="CHEBI:18248"/>
    </ligandPart>
</feature>
<feature type="binding site" evidence="13">
    <location>
        <position position="87"/>
    </location>
    <ligand>
        <name>Ca(2+)</name>
        <dbReference type="ChEBI" id="CHEBI:29108"/>
        <label>1</label>
    </ligand>
</feature>
<keyword evidence="16" id="KW-0732">Signal</keyword>
<dbReference type="PRINTS" id="PR00458">
    <property type="entry name" value="PEROXIDASE"/>
</dbReference>
<keyword evidence="10 16" id="KW-0376">Hydrogen peroxide</keyword>
<dbReference type="PROSITE" id="PS50873">
    <property type="entry name" value="PEROXIDASE_4"/>
    <property type="match status" value="1"/>
</dbReference>
<dbReference type="InterPro" id="IPR033905">
    <property type="entry name" value="Secretory_peroxidase"/>
</dbReference>
<evidence type="ECO:0000256" key="3">
    <source>
        <dbReference type="ARBA" id="ARBA00022559"/>
    </source>
</evidence>
<organism evidence="18 19">
    <name type="scientific">Digitaria exilis</name>
    <dbReference type="NCBI Taxonomy" id="1010633"/>
    <lineage>
        <taxon>Eukaryota</taxon>
        <taxon>Viridiplantae</taxon>
        <taxon>Streptophyta</taxon>
        <taxon>Embryophyta</taxon>
        <taxon>Tracheophyta</taxon>
        <taxon>Spermatophyta</taxon>
        <taxon>Magnoliopsida</taxon>
        <taxon>Liliopsida</taxon>
        <taxon>Poales</taxon>
        <taxon>Poaceae</taxon>
        <taxon>PACMAD clade</taxon>
        <taxon>Panicoideae</taxon>
        <taxon>Panicodae</taxon>
        <taxon>Paniceae</taxon>
        <taxon>Anthephorinae</taxon>
        <taxon>Digitaria</taxon>
    </lineage>
</organism>
<evidence type="ECO:0000256" key="7">
    <source>
        <dbReference type="ARBA" id="ARBA00023002"/>
    </source>
</evidence>
<dbReference type="PANTHER" id="PTHR31388:SF5">
    <property type="entry name" value="PEROXIDASE"/>
    <property type="match status" value="1"/>
</dbReference>
<evidence type="ECO:0000256" key="10">
    <source>
        <dbReference type="ARBA" id="ARBA00023324"/>
    </source>
</evidence>
<evidence type="ECO:0000256" key="12">
    <source>
        <dbReference type="PIRSR" id="PIRSR600823-2"/>
    </source>
</evidence>
<feature type="site" description="Transition state stabilizer" evidence="14">
    <location>
        <position position="73"/>
    </location>
</feature>
<keyword evidence="7 16" id="KW-0560">Oxidoreductase</keyword>
<keyword evidence="8 13" id="KW-0408">Iron</keyword>
<feature type="binding site" evidence="13">
    <location>
        <position position="81"/>
    </location>
    <ligand>
        <name>Ca(2+)</name>
        <dbReference type="ChEBI" id="CHEBI:29108"/>
        <label>1</label>
    </ligand>
</feature>
<feature type="binding site" evidence="13">
    <location>
        <position position="99"/>
    </location>
    <ligand>
        <name>Ca(2+)</name>
        <dbReference type="ChEBI" id="CHEBI:29108"/>
        <label>1</label>
    </ligand>
</feature>
<feature type="chain" id="PRO_5033103913" description="Peroxidase" evidence="16">
    <location>
        <begin position="29"/>
        <end position="309"/>
    </location>
</feature>
<dbReference type="GO" id="GO:0020037">
    <property type="term" value="F:heme binding"/>
    <property type="evidence" value="ECO:0007669"/>
    <property type="project" value="UniProtKB-UniRule"/>
</dbReference>
<feature type="binding site" evidence="13">
    <location>
        <position position="181"/>
    </location>
    <ligand>
        <name>Ca(2+)</name>
        <dbReference type="ChEBI" id="CHEBI:29108"/>
        <label>2</label>
    </ligand>
</feature>
<dbReference type="InterPro" id="IPR002016">
    <property type="entry name" value="Haem_peroxidase"/>
</dbReference>
<comment type="cofactor">
    <cofactor evidence="13 16">
        <name>heme b</name>
        <dbReference type="ChEBI" id="CHEBI:60344"/>
    </cofactor>
    <text evidence="13 16">Binds 1 heme b (iron(II)-protoporphyrin IX) group per subunit.</text>
</comment>
<evidence type="ECO:0000256" key="5">
    <source>
        <dbReference type="ARBA" id="ARBA00022723"/>
    </source>
</evidence>
<feature type="domain" description="Plant heme peroxidase family profile" evidence="17">
    <location>
        <begin position="40"/>
        <end position="289"/>
    </location>
</feature>
<feature type="binding site" evidence="13">
    <location>
        <position position="85"/>
    </location>
    <ligand>
        <name>Ca(2+)</name>
        <dbReference type="ChEBI" id="CHEBI:29108"/>
        <label>1</label>
    </ligand>
</feature>
<feature type="active site" description="Proton acceptor" evidence="11">
    <location>
        <position position="77"/>
    </location>
</feature>
<feature type="binding site" evidence="12">
    <location>
        <position position="147"/>
    </location>
    <ligand>
        <name>substrate</name>
    </ligand>
</feature>
<dbReference type="Proteomes" id="UP000636709">
    <property type="component" value="Unassembled WGS sequence"/>
</dbReference>
<keyword evidence="19" id="KW-1185">Reference proteome</keyword>
<evidence type="ECO:0000256" key="8">
    <source>
        <dbReference type="ARBA" id="ARBA00023004"/>
    </source>
</evidence>
<comment type="similarity">
    <text evidence="16">Belongs to the peroxidase family. Classical plant (class III) peroxidase subfamily.</text>
</comment>
<proteinExistence type="inferred from homology"/>
<evidence type="ECO:0000256" key="13">
    <source>
        <dbReference type="PIRSR" id="PIRSR600823-3"/>
    </source>
</evidence>
<feature type="disulfide bond" evidence="15">
    <location>
        <begin position="187"/>
        <end position="210"/>
    </location>
</feature>
<keyword evidence="16" id="KW-0964">Secreted</keyword>
<dbReference type="PROSITE" id="PS00436">
    <property type="entry name" value="PEROXIDASE_2"/>
    <property type="match status" value="1"/>
</dbReference>
<feature type="binding site" evidence="13">
    <location>
        <position position="223"/>
    </location>
    <ligand>
        <name>Ca(2+)</name>
        <dbReference type="ChEBI" id="CHEBI:29108"/>
        <label>2</label>
    </ligand>
</feature>
<comment type="caution">
    <text evidence="18">The sequence shown here is derived from an EMBL/GenBank/DDBJ whole genome shotgun (WGS) entry which is preliminary data.</text>
</comment>
<feature type="disulfide bond" evidence="15">
    <location>
        <begin position="50"/>
        <end position="127"/>
    </location>
</feature>
<dbReference type="GO" id="GO:0042744">
    <property type="term" value="P:hydrogen peroxide catabolic process"/>
    <property type="evidence" value="ECO:0007669"/>
    <property type="project" value="UniProtKB-KW"/>
</dbReference>
<dbReference type="GO" id="GO:0005576">
    <property type="term" value="C:extracellular region"/>
    <property type="evidence" value="ECO:0007669"/>
    <property type="project" value="UniProtKB-SubCell"/>
</dbReference>
<dbReference type="OrthoDB" id="2113341at2759"/>
<gene>
    <name evidence="18" type="ORF">HU200_065625</name>
</gene>
<dbReference type="EMBL" id="JACEFO010002881">
    <property type="protein sequence ID" value="KAF8646825.1"/>
    <property type="molecule type" value="Genomic_DNA"/>
</dbReference>
<keyword evidence="6 13" id="KW-0106">Calcium</keyword>
<dbReference type="Gene3D" id="1.10.420.10">
    <property type="entry name" value="Peroxidase, domain 2"/>
    <property type="match status" value="1"/>
</dbReference>
<comment type="function">
    <text evidence="16">Removal of H(2)O(2), oxidation of toxic reductants, biosynthesis and degradation of lignin, suberization, auxin catabolism, response to environmental stresses such as wounding, pathogen attack and oxidative stress.</text>
</comment>
<comment type="subcellular location">
    <subcellularLocation>
        <location evidence="2 16">Secreted</location>
    </subcellularLocation>
</comment>
<name>A0A835DTK6_9POAL</name>
<comment type="catalytic activity">
    <reaction evidence="1 16">
        <text>2 a phenolic donor + H2O2 = 2 a phenolic radical donor + 2 H2O</text>
        <dbReference type="Rhea" id="RHEA:56136"/>
        <dbReference type="ChEBI" id="CHEBI:15377"/>
        <dbReference type="ChEBI" id="CHEBI:16240"/>
        <dbReference type="ChEBI" id="CHEBI:139520"/>
        <dbReference type="ChEBI" id="CHEBI:139521"/>
        <dbReference type="EC" id="1.11.1.7"/>
    </reaction>
</comment>
<dbReference type="GO" id="GO:0140825">
    <property type="term" value="F:lactoperoxidase activity"/>
    <property type="evidence" value="ECO:0007669"/>
    <property type="project" value="UniProtKB-EC"/>
</dbReference>
<evidence type="ECO:0000256" key="14">
    <source>
        <dbReference type="PIRSR" id="PIRSR600823-4"/>
    </source>
</evidence>
<dbReference type="AlphaFoldDB" id="A0A835DTK6"/>
<keyword evidence="4 16" id="KW-0349">Heme</keyword>